<protein>
    <submittedName>
        <fullName evidence="2">Transcriptional regulator</fullName>
    </submittedName>
</protein>
<dbReference type="PANTHER" id="PTHR37318:SF1">
    <property type="entry name" value="BSL7504 PROTEIN"/>
    <property type="match status" value="1"/>
</dbReference>
<organism evidence="2 3">
    <name type="scientific">Ornithinimicrobium faecis</name>
    <dbReference type="NCBI Taxonomy" id="2934158"/>
    <lineage>
        <taxon>Bacteria</taxon>
        <taxon>Bacillati</taxon>
        <taxon>Actinomycetota</taxon>
        <taxon>Actinomycetes</taxon>
        <taxon>Micrococcales</taxon>
        <taxon>Ornithinimicrobiaceae</taxon>
        <taxon>Ornithinimicrobium</taxon>
    </lineage>
</organism>
<dbReference type="InterPro" id="IPR036388">
    <property type="entry name" value="WH-like_DNA-bd_sf"/>
</dbReference>
<reference evidence="2" key="1">
    <citation type="submission" date="2022-06" db="EMBL/GenBank/DDBJ databases">
        <title>Ornithinimicrobium HY1793.</title>
        <authorList>
            <person name="Huang Y."/>
        </authorList>
    </citation>
    <scope>NUCLEOTIDE SEQUENCE</scope>
    <source>
        <strain evidence="2">HY1793</strain>
    </source>
</reference>
<evidence type="ECO:0000259" key="1">
    <source>
        <dbReference type="Pfam" id="PF13601"/>
    </source>
</evidence>
<dbReference type="Gene3D" id="1.10.10.10">
    <property type="entry name" value="Winged helix-like DNA-binding domain superfamily/Winged helix DNA-binding domain"/>
    <property type="match status" value="1"/>
</dbReference>
<dbReference type="Pfam" id="PF13601">
    <property type="entry name" value="HTH_34"/>
    <property type="match status" value="1"/>
</dbReference>
<keyword evidence="3" id="KW-1185">Reference proteome</keyword>
<proteinExistence type="predicted"/>
<accession>A0ABY4YWM7</accession>
<dbReference type="SUPFAM" id="SSF46785">
    <property type="entry name" value="Winged helix' DNA-binding domain"/>
    <property type="match status" value="1"/>
</dbReference>
<evidence type="ECO:0000313" key="3">
    <source>
        <dbReference type="Proteomes" id="UP001056455"/>
    </source>
</evidence>
<name>A0ABY4YWM7_9MICO</name>
<dbReference type="RefSeq" id="WP_252594529.1">
    <property type="nucleotide sequence ID" value="NZ_CP099489.1"/>
</dbReference>
<sequence>MTEVVPQFDSVIHARHRLQICSLLGGVDALSFATVQETLLVSDYVVSKHVKVLVEAGYVATRKERHGGRPQTWLSLTTQGHRALEAHLAELRRITDLGVG</sequence>
<dbReference type="PANTHER" id="PTHR37318">
    <property type="entry name" value="BSL7504 PROTEIN"/>
    <property type="match status" value="1"/>
</dbReference>
<feature type="domain" description="Winged helix DNA-binding" evidence="1">
    <location>
        <begin position="17"/>
        <end position="94"/>
    </location>
</feature>
<gene>
    <name evidence="2" type="ORF">NF556_05735</name>
</gene>
<dbReference type="Proteomes" id="UP001056455">
    <property type="component" value="Chromosome"/>
</dbReference>
<dbReference type="InterPro" id="IPR027395">
    <property type="entry name" value="WH_DNA-bd_dom"/>
</dbReference>
<dbReference type="InterPro" id="IPR036390">
    <property type="entry name" value="WH_DNA-bd_sf"/>
</dbReference>
<dbReference type="EMBL" id="CP099489">
    <property type="protein sequence ID" value="USQ81145.1"/>
    <property type="molecule type" value="Genomic_DNA"/>
</dbReference>
<evidence type="ECO:0000313" key="2">
    <source>
        <dbReference type="EMBL" id="USQ81145.1"/>
    </source>
</evidence>